<evidence type="ECO:0000256" key="1">
    <source>
        <dbReference type="SAM" id="MobiDB-lite"/>
    </source>
</evidence>
<reference evidence="4" key="1">
    <citation type="journal article" date="2019" name="Int. J. Syst. Evol. Microbiol.">
        <title>The Global Catalogue of Microorganisms (GCM) 10K type strain sequencing project: providing services to taxonomists for standard genome sequencing and annotation.</title>
        <authorList>
            <consortium name="The Broad Institute Genomics Platform"/>
            <consortium name="The Broad Institute Genome Sequencing Center for Infectious Disease"/>
            <person name="Wu L."/>
            <person name="Ma J."/>
        </authorList>
    </citation>
    <scope>NUCLEOTIDE SEQUENCE [LARGE SCALE GENOMIC DNA]</scope>
    <source>
        <strain evidence="4">CGMCC 1.15053</strain>
    </source>
</reference>
<sequence length="57" mass="6320">MKSLPVLLALSLAPCAAAQEGTPVFVQPPQTQTARRPRSRPLRSRPRPLPWLRHPTA</sequence>
<evidence type="ECO:0000313" key="4">
    <source>
        <dbReference type="Proteomes" id="UP001595979"/>
    </source>
</evidence>
<dbReference type="EMBL" id="JBHSOH010000033">
    <property type="protein sequence ID" value="MFC5849882.1"/>
    <property type="molecule type" value="Genomic_DNA"/>
</dbReference>
<evidence type="ECO:0000313" key="3">
    <source>
        <dbReference type="EMBL" id="MFC5849882.1"/>
    </source>
</evidence>
<accession>A0ABW1DML2</accession>
<gene>
    <name evidence="3" type="ORF">ACFPQ6_16385</name>
</gene>
<keyword evidence="4" id="KW-1185">Reference proteome</keyword>
<dbReference type="RefSeq" id="WP_380051401.1">
    <property type="nucleotide sequence ID" value="NZ_JBHSOH010000033.1"/>
</dbReference>
<feature type="compositionally biased region" description="Basic residues" evidence="1">
    <location>
        <begin position="35"/>
        <end position="46"/>
    </location>
</feature>
<feature type="region of interest" description="Disordered" evidence="1">
    <location>
        <begin position="23"/>
        <end position="57"/>
    </location>
</feature>
<comment type="caution">
    <text evidence="3">The sequence shown here is derived from an EMBL/GenBank/DDBJ whole genome shotgun (WGS) entry which is preliminary data.</text>
</comment>
<evidence type="ECO:0000256" key="2">
    <source>
        <dbReference type="SAM" id="SignalP"/>
    </source>
</evidence>
<feature type="chain" id="PRO_5045338674" evidence="2">
    <location>
        <begin position="19"/>
        <end position="57"/>
    </location>
</feature>
<proteinExistence type="predicted"/>
<organism evidence="3 4">
    <name type="scientific">Deinococcus petrolearius</name>
    <dbReference type="NCBI Taxonomy" id="1751295"/>
    <lineage>
        <taxon>Bacteria</taxon>
        <taxon>Thermotogati</taxon>
        <taxon>Deinococcota</taxon>
        <taxon>Deinococci</taxon>
        <taxon>Deinococcales</taxon>
        <taxon>Deinococcaceae</taxon>
        <taxon>Deinococcus</taxon>
    </lineage>
</organism>
<keyword evidence="2" id="KW-0732">Signal</keyword>
<protein>
    <submittedName>
        <fullName evidence="3">Uncharacterized protein</fullName>
    </submittedName>
</protein>
<name>A0ABW1DML2_9DEIO</name>
<feature type="signal peptide" evidence="2">
    <location>
        <begin position="1"/>
        <end position="18"/>
    </location>
</feature>
<dbReference type="Proteomes" id="UP001595979">
    <property type="component" value="Unassembled WGS sequence"/>
</dbReference>